<dbReference type="Pfam" id="PF21762">
    <property type="entry name" value="DEDDh_C"/>
    <property type="match status" value="1"/>
</dbReference>
<evidence type="ECO:0000313" key="3">
    <source>
        <dbReference type="EMBL" id="KAJ7394125.1"/>
    </source>
</evidence>
<dbReference type="InterPro" id="IPR048519">
    <property type="entry name" value="Gfd2/YDR514C-like_C"/>
</dbReference>
<dbReference type="GO" id="GO:0005634">
    <property type="term" value="C:nucleus"/>
    <property type="evidence" value="ECO:0007669"/>
    <property type="project" value="TreeGrafter"/>
</dbReference>
<feature type="compositionally biased region" description="Basic and acidic residues" evidence="1">
    <location>
        <begin position="1"/>
        <end position="19"/>
    </location>
</feature>
<organism evidence="3 4">
    <name type="scientific">Desmophyllum pertusum</name>
    <dbReference type="NCBI Taxonomy" id="174260"/>
    <lineage>
        <taxon>Eukaryota</taxon>
        <taxon>Metazoa</taxon>
        <taxon>Cnidaria</taxon>
        <taxon>Anthozoa</taxon>
        <taxon>Hexacorallia</taxon>
        <taxon>Scleractinia</taxon>
        <taxon>Caryophylliina</taxon>
        <taxon>Caryophylliidae</taxon>
        <taxon>Desmophyllum</taxon>
    </lineage>
</organism>
<accession>A0A9X0DBS5</accession>
<dbReference type="InterPro" id="IPR040151">
    <property type="entry name" value="Gfd2/YDR514C-like"/>
</dbReference>
<sequence>MSLKNENDKIRRRRKEEANKQVTLLRSSLKTKPDARLMAFDVETYENDKSITLEIGYVFVNLDKPEEKEAFHYIIEENLHYTNKEYVPDNRELFKFGTSQRMSLEKTAEKFKQHITDADFLVTPCWPS</sequence>
<comment type="caution">
    <text evidence="3">The sequence shown here is derived from an EMBL/GenBank/DDBJ whole genome shotgun (WGS) entry which is preliminary data.</text>
</comment>
<feature type="region of interest" description="Disordered" evidence="1">
    <location>
        <begin position="1"/>
        <end position="21"/>
    </location>
</feature>
<gene>
    <name evidence="3" type="ORF">OS493_003803</name>
</gene>
<dbReference type="Proteomes" id="UP001163046">
    <property type="component" value="Unassembled WGS sequence"/>
</dbReference>
<keyword evidence="4" id="KW-1185">Reference proteome</keyword>
<evidence type="ECO:0000256" key="1">
    <source>
        <dbReference type="SAM" id="MobiDB-lite"/>
    </source>
</evidence>
<dbReference type="AlphaFoldDB" id="A0A9X0DBS5"/>
<dbReference type="PANTHER" id="PTHR28083:SF1">
    <property type="entry name" value="GOOD FOR FULL DBP5 ACTIVITY PROTEIN 2"/>
    <property type="match status" value="1"/>
</dbReference>
<evidence type="ECO:0000259" key="2">
    <source>
        <dbReference type="Pfam" id="PF21762"/>
    </source>
</evidence>
<evidence type="ECO:0000313" key="4">
    <source>
        <dbReference type="Proteomes" id="UP001163046"/>
    </source>
</evidence>
<dbReference type="OrthoDB" id="5964050at2759"/>
<protein>
    <recommendedName>
        <fullName evidence="2">Gfd2/YDR514C-like C-terminal domain-containing protein</fullName>
    </recommendedName>
</protein>
<dbReference type="EMBL" id="MU825397">
    <property type="protein sequence ID" value="KAJ7394125.1"/>
    <property type="molecule type" value="Genomic_DNA"/>
</dbReference>
<reference evidence="3" key="1">
    <citation type="submission" date="2023-01" db="EMBL/GenBank/DDBJ databases">
        <title>Genome assembly of the deep-sea coral Lophelia pertusa.</title>
        <authorList>
            <person name="Herrera S."/>
            <person name="Cordes E."/>
        </authorList>
    </citation>
    <scope>NUCLEOTIDE SEQUENCE</scope>
    <source>
        <strain evidence="3">USNM1676648</strain>
        <tissue evidence="3">Polyp</tissue>
    </source>
</reference>
<dbReference type="PANTHER" id="PTHR28083">
    <property type="entry name" value="GOOD FOR FULL DBP5 ACTIVITY PROTEIN 2"/>
    <property type="match status" value="1"/>
</dbReference>
<proteinExistence type="predicted"/>
<feature type="domain" description="Gfd2/YDR514C-like C-terminal" evidence="2">
    <location>
        <begin position="37"/>
        <end position="118"/>
    </location>
</feature>
<name>A0A9X0DBS5_9CNID</name>